<evidence type="ECO:0000313" key="17">
    <source>
        <dbReference type="WormBase" id="C06E8.3d"/>
    </source>
</evidence>
<gene>
    <name evidence="15 17" type="primary">prk-1</name>
    <name evidence="17" type="ORF">C06E8.3</name>
    <name evidence="15" type="ORF">CELE_C06E8.3</name>
</gene>
<dbReference type="Gene3D" id="1.10.510.10">
    <property type="entry name" value="Transferase(Phosphotransferase) domain 1"/>
    <property type="match status" value="1"/>
</dbReference>
<evidence type="ECO:0000259" key="14">
    <source>
        <dbReference type="PROSITE" id="PS50011"/>
    </source>
</evidence>
<dbReference type="InterPro" id="IPR017441">
    <property type="entry name" value="Protein_kinase_ATP_BS"/>
</dbReference>
<dbReference type="InParanoid" id="K8ESD7"/>
<dbReference type="SUPFAM" id="SSF56112">
    <property type="entry name" value="Protein kinase-like (PK-like)"/>
    <property type="match status" value="1"/>
</dbReference>
<dbReference type="SMART" id="SM00220">
    <property type="entry name" value="S_TKc"/>
    <property type="match status" value="1"/>
</dbReference>
<feature type="domain" description="Protein kinase" evidence="14">
    <location>
        <begin position="57"/>
        <end position="309"/>
    </location>
</feature>
<dbReference type="PANTHER" id="PTHR22984:SF25">
    <property type="entry name" value="PROTEIN KINASE DOMAIN-CONTAINING PROTEIN"/>
    <property type="match status" value="1"/>
</dbReference>
<feature type="binding site" evidence="12">
    <location>
        <position position="87"/>
    </location>
    <ligand>
        <name>ATP</name>
        <dbReference type="ChEBI" id="CHEBI:30616"/>
    </ligand>
</feature>
<dbReference type="InterPro" id="IPR051138">
    <property type="entry name" value="PIM_Ser/Thr_kinase"/>
</dbReference>
<dbReference type="FunFam" id="3.30.200.20:FF:000547">
    <property type="entry name" value="Serine/threonine-protein kinase prk-2"/>
    <property type="match status" value="1"/>
</dbReference>
<dbReference type="ExpressionAtlas" id="K8ESD7">
    <property type="expression patterns" value="baseline and differential"/>
</dbReference>
<dbReference type="RefSeq" id="NP_001263706.1">
    <property type="nucleotide sequence ID" value="NM_001276777.4"/>
</dbReference>
<dbReference type="EMBL" id="BX284603">
    <property type="protein sequence ID" value="CCO25652.1"/>
    <property type="molecule type" value="Genomic_DNA"/>
</dbReference>
<evidence type="ECO:0000256" key="8">
    <source>
        <dbReference type="ARBA" id="ARBA00022840"/>
    </source>
</evidence>
<evidence type="ECO:0000313" key="16">
    <source>
        <dbReference type="Proteomes" id="UP000001940"/>
    </source>
</evidence>
<dbReference type="GO" id="GO:0007346">
    <property type="term" value="P:regulation of mitotic cell cycle"/>
    <property type="evidence" value="ECO:0000318"/>
    <property type="project" value="GO_Central"/>
</dbReference>
<dbReference type="FunFam" id="1.10.510.10:FF:000708">
    <property type="entry name" value="serine/threonine-protein kinase par-1-like"/>
    <property type="match status" value="1"/>
</dbReference>
<keyword evidence="4" id="KW-0723">Serine/threonine-protein kinase</keyword>
<dbReference type="InterPro" id="IPR000719">
    <property type="entry name" value="Prot_kinase_dom"/>
</dbReference>
<dbReference type="AGR" id="WB:WBGene00004182"/>
<evidence type="ECO:0000256" key="13">
    <source>
        <dbReference type="SAM" id="MobiDB-lite"/>
    </source>
</evidence>
<dbReference type="FunCoup" id="K8ESD7">
    <property type="interactions" value="484"/>
</dbReference>
<evidence type="ECO:0000256" key="6">
    <source>
        <dbReference type="ARBA" id="ARBA00022741"/>
    </source>
</evidence>
<evidence type="ECO:0000256" key="1">
    <source>
        <dbReference type="ARBA" id="ARBA00004192"/>
    </source>
</evidence>
<dbReference type="GO" id="GO:0030430">
    <property type="term" value="C:host cell cytoplasm"/>
    <property type="evidence" value="ECO:0007669"/>
    <property type="project" value="UniProtKB-SubCell"/>
</dbReference>
<feature type="region of interest" description="Disordered" evidence="13">
    <location>
        <begin position="491"/>
        <end position="510"/>
    </location>
</feature>
<evidence type="ECO:0000256" key="11">
    <source>
        <dbReference type="ARBA" id="ARBA00048679"/>
    </source>
</evidence>
<accession>K8ESD7</accession>
<dbReference type="InterPro" id="IPR008271">
    <property type="entry name" value="Ser/Thr_kinase_AS"/>
</dbReference>
<dbReference type="GO" id="GO:0004674">
    <property type="term" value="F:protein serine/threonine kinase activity"/>
    <property type="evidence" value="ECO:0000318"/>
    <property type="project" value="GO_Central"/>
</dbReference>
<keyword evidence="7 15" id="KW-0418">Kinase</keyword>
<dbReference type="Gene3D" id="3.30.200.20">
    <property type="entry name" value="Phosphorylase Kinase, domain 1"/>
    <property type="match status" value="1"/>
</dbReference>
<organism evidence="15 16">
    <name type="scientific">Caenorhabditis elegans</name>
    <dbReference type="NCBI Taxonomy" id="6239"/>
    <lineage>
        <taxon>Eukaryota</taxon>
        <taxon>Metazoa</taxon>
        <taxon>Ecdysozoa</taxon>
        <taxon>Nematoda</taxon>
        <taxon>Chromadorea</taxon>
        <taxon>Rhabditida</taxon>
        <taxon>Rhabditina</taxon>
        <taxon>Rhabditomorpha</taxon>
        <taxon>Rhabditoidea</taxon>
        <taxon>Rhabditidae</taxon>
        <taxon>Peloderinae</taxon>
        <taxon>Caenorhabditis</taxon>
    </lineage>
</organism>
<comment type="subcellular location">
    <subcellularLocation>
        <location evidence="1">Host cytoplasm</location>
    </subcellularLocation>
</comment>
<dbReference type="OrthoDB" id="10252171at2759"/>
<evidence type="ECO:0000256" key="10">
    <source>
        <dbReference type="ARBA" id="ARBA00047899"/>
    </source>
</evidence>
<keyword evidence="16" id="KW-1185">Reference proteome</keyword>
<dbReference type="PROSITE" id="PS00107">
    <property type="entry name" value="PROTEIN_KINASE_ATP"/>
    <property type="match status" value="1"/>
</dbReference>
<dbReference type="PaxDb" id="6239-C06E8.3d"/>
<dbReference type="WormBase" id="C06E8.3d">
    <property type="protein sequence ID" value="CE48077"/>
    <property type="gene ID" value="WBGene00004182"/>
    <property type="gene designation" value="prk-1"/>
</dbReference>
<dbReference type="Bgee" id="WBGene00004182">
    <property type="expression patterns" value="Expressed in larva and 4 other cell types or tissues"/>
</dbReference>
<evidence type="ECO:0000256" key="9">
    <source>
        <dbReference type="ARBA" id="ARBA00023200"/>
    </source>
</evidence>
<evidence type="ECO:0000256" key="3">
    <source>
        <dbReference type="ARBA" id="ARBA00016885"/>
    </source>
</evidence>
<dbReference type="InterPro" id="IPR011009">
    <property type="entry name" value="Kinase-like_dom_sf"/>
</dbReference>
<dbReference type="EC" id="2.7.11.1" evidence="2"/>
<dbReference type="CTD" id="175980"/>
<evidence type="ECO:0000256" key="12">
    <source>
        <dbReference type="PROSITE-ProRule" id="PRU10141"/>
    </source>
</evidence>
<evidence type="ECO:0000256" key="2">
    <source>
        <dbReference type="ARBA" id="ARBA00012513"/>
    </source>
</evidence>
<dbReference type="AlphaFoldDB" id="K8ESD7"/>
<dbReference type="GO" id="GO:0005524">
    <property type="term" value="F:ATP binding"/>
    <property type="evidence" value="ECO:0007669"/>
    <property type="project" value="UniProtKB-UniRule"/>
</dbReference>
<protein>
    <recommendedName>
        <fullName evidence="3">Serine/threonine-protein kinase 1</fullName>
        <ecNumber evidence="2">2.7.11.1</ecNumber>
    </recommendedName>
</protein>
<keyword evidence="8 12" id="KW-0067">ATP-binding</keyword>
<dbReference type="eggNOG" id="KOG0583">
    <property type="taxonomic scope" value="Eukaryota"/>
</dbReference>
<reference evidence="15 16" key="1">
    <citation type="journal article" date="1998" name="Science">
        <title>Genome sequence of the nematode C. elegans: a platform for investigating biology.</title>
        <authorList>
            <consortium name="The C. elegans sequencing consortium"/>
            <person name="Sulson J.E."/>
            <person name="Waterston R."/>
        </authorList>
    </citation>
    <scope>NUCLEOTIDE SEQUENCE [LARGE SCALE GENOMIC DNA]</scope>
    <source>
        <strain evidence="15 16">Bristol N2</strain>
    </source>
</reference>
<dbReference type="SMR" id="K8ESD7"/>
<dbReference type="OMA" id="SICTMVT"/>
<dbReference type="STRING" id="6239.C06E8.3d.1"/>
<evidence type="ECO:0000256" key="5">
    <source>
        <dbReference type="ARBA" id="ARBA00022679"/>
    </source>
</evidence>
<keyword evidence="5" id="KW-0808">Transferase</keyword>
<sequence>MTRAPGDAGAVRRQRLWLYESVRMIKRKLQDLAVCCSYQVDFLHEKKHSVKEFKRKYEVLDEIGRGGFGIVYEATTRQDGQQPVAVKFVQHKHVRSWTMTCRQLIPSEVCHLETCEDIPGVIKILDWFANSKGFLIVMERPANCMDLFDMVSVHGPLNEDMGKFIFKQVITTVFNMYSKHGLLHRDIKDENLIVNMNTGEVKLVDFGATAYAEKATKKEFQGTRSYCPPEWFRDQLYLPLEATSWSLGVLLFILLTGKLPFRNEIQICLGNVKFPPDLSKEVCQLVKSCLTTSTSARASLAQIAAHPWMETDKPFFGGDLTFEEALMEIKNPPVVIEDKEAEEEDNDLNDVVILTRSRESRTDLDAESICTMVTAVEDRYEPSIAVKELEQEEIVETGETTNLMRSESRYDNISSSSFCDYVSLVSSSYDDQFTSTSDIYQSACEVFPHTGSSSSLSRSMGAVKSASAYNLVRMRKKSSIFKSFDTELDPVSENDHQPLIPETSSATCQSTYSNDEDVTISEKVVSPAQPLPPPLSPRKGSLQCFESVPRSRDSVIRMSRHRPLQFAIDSSSPPPALAIFQVSPTASVG</sequence>
<evidence type="ECO:0000256" key="4">
    <source>
        <dbReference type="ARBA" id="ARBA00022527"/>
    </source>
</evidence>
<dbReference type="KEGG" id="cel:CELE_C06E8.3"/>
<proteinExistence type="predicted"/>
<dbReference type="GeneID" id="175980"/>
<evidence type="ECO:0000313" key="15">
    <source>
        <dbReference type="EMBL" id="CCO25652.1"/>
    </source>
</evidence>
<dbReference type="CDD" id="cd14005">
    <property type="entry name" value="STKc_PIM"/>
    <property type="match status" value="1"/>
</dbReference>
<dbReference type="PhylomeDB" id="K8ESD7"/>
<keyword evidence="6 12" id="KW-0547">Nucleotide-binding</keyword>
<dbReference type="GO" id="GO:0005737">
    <property type="term" value="C:cytoplasm"/>
    <property type="evidence" value="ECO:0000318"/>
    <property type="project" value="GO_Central"/>
</dbReference>
<comment type="catalytic activity">
    <reaction evidence="11">
        <text>L-seryl-[protein] + ATP = O-phospho-L-seryl-[protein] + ADP + H(+)</text>
        <dbReference type="Rhea" id="RHEA:17989"/>
        <dbReference type="Rhea" id="RHEA-COMP:9863"/>
        <dbReference type="Rhea" id="RHEA-COMP:11604"/>
        <dbReference type="ChEBI" id="CHEBI:15378"/>
        <dbReference type="ChEBI" id="CHEBI:29999"/>
        <dbReference type="ChEBI" id="CHEBI:30616"/>
        <dbReference type="ChEBI" id="CHEBI:83421"/>
        <dbReference type="ChEBI" id="CHEBI:456216"/>
        <dbReference type="EC" id="2.7.11.1"/>
    </reaction>
</comment>
<dbReference type="PROSITE" id="PS00108">
    <property type="entry name" value="PROTEIN_KINASE_ST"/>
    <property type="match status" value="1"/>
</dbReference>
<dbReference type="PANTHER" id="PTHR22984">
    <property type="entry name" value="SERINE/THREONINE-PROTEIN KINASE PIM"/>
    <property type="match status" value="1"/>
</dbReference>
<comment type="catalytic activity">
    <reaction evidence="10">
        <text>L-threonyl-[protein] + ATP = O-phospho-L-threonyl-[protein] + ADP + H(+)</text>
        <dbReference type="Rhea" id="RHEA:46608"/>
        <dbReference type="Rhea" id="RHEA-COMP:11060"/>
        <dbReference type="Rhea" id="RHEA-COMP:11605"/>
        <dbReference type="ChEBI" id="CHEBI:15378"/>
        <dbReference type="ChEBI" id="CHEBI:30013"/>
        <dbReference type="ChEBI" id="CHEBI:30616"/>
        <dbReference type="ChEBI" id="CHEBI:61977"/>
        <dbReference type="ChEBI" id="CHEBI:456216"/>
        <dbReference type="EC" id="2.7.11.1"/>
    </reaction>
</comment>
<name>K8ESD7_CAEEL</name>
<dbReference type="PROSITE" id="PS50011">
    <property type="entry name" value="PROTEIN_KINASE_DOM"/>
    <property type="match status" value="1"/>
</dbReference>
<evidence type="ECO:0000256" key="7">
    <source>
        <dbReference type="ARBA" id="ARBA00022777"/>
    </source>
</evidence>
<dbReference type="Proteomes" id="UP000001940">
    <property type="component" value="Chromosome III"/>
</dbReference>
<dbReference type="Pfam" id="PF00069">
    <property type="entry name" value="Pkinase"/>
    <property type="match status" value="1"/>
</dbReference>
<keyword evidence="9" id="KW-1035">Host cytoplasm</keyword>
<dbReference type="GO" id="GO:0043066">
    <property type="term" value="P:negative regulation of apoptotic process"/>
    <property type="evidence" value="ECO:0000318"/>
    <property type="project" value="GO_Central"/>
</dbReference>